<dbReference type="InterPro" id="IPR013098">
    <property type="entry name" value="Ig_I-set"/>
</dbReference>
<feature type="domain" description="Ig-like" evidence="8">
    <location>
        <begin position="421"/>
        <end position="506"/>
    </location>
</feature>
<evidence type="ECO:0000256" key="6">
    <source>
        <dbReference type="ARBA" id="ARBA00023319"/>
    </source>
</evidence>
<dbReference type="Gene3D" id="2.60.40.10">
    <property type="entry name" value="Immunoglobulins"/>
    <property type="match status" value="11"/>
</dbReference>
<evidence type="ECO:0000313" key="10">
    <source>
        <dbReference type="EMBL" id="CAG2257423.1"/>
    </source>
</evidence>
<feature type="domain" description="Ig-like" evidence="8">
    <location>
        <begin position="241"/>
        <end position="327"/>
    </location>
</feature>
<dbReference type="InterPro" id="IPR036116">
    <property type="entry name" value="FN3_sf"/>
</dbReference>
<dbReference type="EMBL" id="CAJPWZ010003328">
    <property type="protein sequence ID" value="CAG2257423.1"/>
    <property type="molecule type" value="Genomic_DNA"/>
</dbReference>
<name>A0A8S3VHX5_MYTED</name>
<feature type="domain" description="Ig-like" evidence="8">
    <location>
        <begin position="44"/>
        <end position="135"/>
    </location>
</feature>
<proteinExistence type="predicted"/>
<dbReference type="PANTHER" id="PTHR44170:SF56">
    <property type="entry name" value="FIBRONECTIN TYPE-III DOMAIN-CONTAINING PROTEIN"/>
    <property type="match status" value="1"/>
</dbReference>
<evidence type="ECO:0000256" key="5">
    <source>
        <dbReference type="ARBA" id="ARBA00023180"/>
    </source>
</evidence>
<dbReference type="CDD" id="cd00063">
    <property type="entry name" value="FN3"/>
    <property type="match status" value="3"/>
</dbReference>
<dbReference type="InterPro" id="IPR007110">
    <property type="entry name" value="Ig-like_dom"/>
</dbReference>
<evidence type="ECO:0000256" key="2">
    <source>
        <dbReference type="ARBA" id="ARBA00022737"/>
    </source>
</evidence>
<accession>A0A8S3VHX5</accession>
<dbReference type="GO" id="GO:0098609">
    <property type="term" value="P:cell-cell adhesion"/>
    <property type="evidence" value="ECO:0007669"/>
    <property type="project" value="TreeGrafter"/>
</dbReference>
<dbReference type="SMART" id="SM00408">
    <property type="entry name" value="IGc2"/>
    <property type="match status" value="6"/>
</dbReference>
<dbReference type="FunFam" id="2.60.40.10:FF:000004">
    <property type="entry name" value="DCC isoform 1"/>
    <property type="match status" value="1"/>
</dbReference>
<dbReference type="FunFam" id="2.60.40.10:FF:000032">
    <property type="entry name" value="palladin isoform X1"/>
    <property type="match status" value="2"/>
</dbReference>
<dbReference type="SUPFAM" id="SSF48726">
    <property type="entry name" value="Immunoglobulin"/>
    <property type="match status" value="6"/>
</dbReference>
<evidence type="ECO:0000259" key="8">
    <source>
        <dbReference type="PROSITE" id="PS50835"/>
    </source>
</evidence>
<feature type="domain" description="Fibronectin type-III" evidence="9">
    <location>
        <begin position="704"/>
        <end position="805"/>
    </location>
</feature>
<feature type="transmembrane region" description="Helical" evidence="7">
    <location>
        <begin position="1149"/>
        <end position="1173"/>
    </location>
</feature>
<keyword evidence="4" id="KW-1015">Disulfide bond</keyword>
<sequence>MKLILDSKPRETGLYSCVAVNTAQGIQVKSLVVQVKISAIETKPYIDVDISQNSSVMAPEGFPLVLNCAIGGFPKPLITWYKLQDVIVPDSRVRVLTNGSLEFVLLIQEDQGYYFCEGSNYLGHVRTQDVFVQVSYIDLLFQEEPESLYITAGQPVVLHCSPPISFPPANVSWYKNNQPMTYRTGEQAVYIVDPVVGIWNLFFTDIQKQDEGRYFCVASNNYAIPTSRTSKSADLQIGGGPVFLDPPVSTSVVTGEGTQMTCMVGGDPFPQITWFLDGLMVLPDDTLILRNQNQELHMANVNKIREGLYTCRATNVYGEAESTAYLKVLVPPVIVDFTESVTVISDHDLVLPCYVNGDPKPTIQWLKDGKDIISSDRIHIGSSDLTVKKVDLTDAGIYTCHAFNMAGAIFSTATVTVNMKPEFVKSPLNTTVTMGQSVAMDCEVRGHPTPTVSWLFNGTNLLPPGTIVSSDNHGIHVAIVTWRHVGLYTCVASNIIEASTRDGRLSVHVLPRIQAINGDPVVYLNHELDLTCTVSGIPNPTMKWFHQDIAVVPSLDGRVTIPAQNKLFIKYVKVSDKGEYKCVAENLAGKTEFPITVTIIESPIPPVLTRAVSFTSTSVTLTWSPSTQKSNTPLSQYTIYYKKEIDVDYKRLPITAGSTDVQIEVVGLSPGTMYMFVVSGVNPAGEGSLSNVLSAKTMDSGPSAPRNLKILFSNSSTVQLEWEIPAKTNGQIRKYQVWYKIKGGNTEIMSLVTTKDISKPSVTLTISNLDPFTLYEFKVRGATEESGEDMWGELSGYIDVKTSASVPSDVPQITKVQTLSSTAIQVGWQDPPIETWNGQSLKYRVYFTDLNFTSATNQITTTHFSINITILSPWRWYSFVLEIGNEAGWGDRSNAVILNTFPSAPTAPPVIFSIQVSDKEVEIIFQLPDKSTWNGKLTGIIIQYTDGNSVETNYIDNIQRTSLTIEVYSVTNGDGPYTEWRTVRTNESAPGTVGNVNHQATPTSITLTWSPPRKPNGVIQHYVIQYQDEGLGADHLTSNILVFRPTTEDTMSGNGLCFIWDVKFEEVVKRIETDLTTVILQNLSPSHVFRITIVAVNGAGVGDQFYYTASTATLPPLPIETTTKEEMSTEATTISLSQSKGVNSVLSPAVFGGIIAGAVLVVMVIILVTCLCIRRKRLDQAKYGIVTNLCEKQLIEMEVLNTMNTKNPAVFGNLQGDKSLRTSKSEQLDDGASLRRIDFVGDTVQYGSNNKTKKEQPSIVISSLEVPGTQLIKRSSNNSINGIENPGYKRSNRETESLAVSMTLSSEDFLAESASLKRTSRMRTESAAAIAVLRNQRLPRLPRSQDDTDTLINHDSVVIYTERTAL</sequence>
<dbReference type="Pfam" id="PF00041">
    <property type="entry name" value="fn3"/>
    <property type="match status" value="4"/>
</dbReference>
<evidence type="ECO:0000259" key="9">
    <source>
        <dbReference type="PROSITE" id="PS50853"/>
    </source>
</evidence>
<dbReference type="InterPro" id="IPR003598">
    <property type="entry name" value="Ig_sub2"/>
</dbReference>
<keyword evidence="11" id="KW-1185">Reference proteome</keyword>
<dbReference type="PANTHER" id="PTHR44170">
    <property type="entry name" value="PROTEIN SIDEKICK"/>
    <property type="match status" value="1"/>
</dbReference>
<evidence type="ECO:0000256" key="4">
    <source>
        <dbReference type="ARBA" id="ARBA00023157"/>
    </source>
</evidence>
<dbReference type="InterPro" id="IPR013783">
    <property type="entry name" value="Ig-like_fold"/>
</dbReference>
<dbReference type="Pfam" id="PF07679">
    <property type="entry name" value="I-set"/>
    <property type="match status" value="3"/>
</dbReference>
<dbReference type="InterPro" id="IPR003961">
    <property type="entry name" value="FN3_dom"/>
</dbReference>
<reference evidence="10" key="1">
    <citation type="submission" date="2021-03" db="EMBL/GenBank/DDBJ databases">
        <authorList>
            <person name="Bekaert M."/>
        </authorList>
    </citation>
    <scope>NUCLEOTIDE SEQUENCE</scope>
</reference>
<keyword evidence="2" id="KW-0677">Repeat</keyword>
<evidence type="ECO:0000313" key="11">
    <source>
        <dbReference type="Proteomes" id="UP000683360"/>
    </source>
</evidence>
<feature type="domain" description="Ig-like" evidence="8">
    <location>
        <begin position="511"/>
        <end position="598"/>
    </location>
</feature>
<dbReference type="GO" id="GO:0016020">
    <property type="term" value="C:membrane"/>
    <property type="evidence" value="ECO:0007669"/>
    <property type="project" value="UniProtKB-SubCell"/>
</dbReference>
<dbReference type="InterPro" id="IPR036179">
    <property type="entry name" value="Ig-like_dom_sf"/>
</dbReference>
<dbReference type="PROSITE" id="PS50835">
    <property type="entry name" value="IG_LIKE"/>
    <property type="match status" value="6"/>
</dbReference>
<dbReference type="Proteomes" id="UP000683360">
    <property type="component" value="Unassembled WGS sequence"/>
</dbReference>
<evidence type="ECO:0000256" key="7">
    <source>
        <dbReference type="SAM" id="Phobius"/>
    </source>
</evidence>
<dbReference type="Pfam" id="PF13927">
    <property type="entry name" value="Ig_3"/>
    <property type="match status" value="3"/>
</dbReference>
<organism evidence="10 11">
    <name type="scientific">Mytilus edulis</name>
    <name type="common">Blue mussel</name>
    <dbReference type="NCBI Taxonomy" id="6550"/>
    <lineage>
        <taxon>Eukaryota</taxon>
        <taxon>Metazoa</taxon>
        <taxon>Spiralia</taxon>
        <taxon>Lophotrochozoa</taxon>
        <taxon>Mollusca</taxon>
        <taxon>Bivalvia</taxon>
        <taxon>Autobranchia</taxon>
        <taxon>Pteriomorphia</taxon>
        <taxon>Mytilida</taxon>
        <taxon>Mytiloidea</taxon>
        <taxon>Mytilidae</taxon>
        <taxon>Mytilinae</taxon>
        <taxon>Mytilus</taxon>
    </lineage>
</organism>
<feature type="domain" description="Fibronectin type-III" evidence="9">
    <location>
        <begin position="989"/>
        <end position="1116"/>
    </location>
</feature>
<evidence type="ECO:0000256" key="1">
    <source>
        <dbReference type="ARBA" id="ARBA00004370"/>
    </source>
</evidence>
<keyword evidence="3 7" id="KW-0472">Membrane</keyword>
<keyword evidence="7" id="KW-1133">Transmembrane helix</keyword>
<feature type="domain" description="Ig-like" evidence="8">
    <location>
        <begin position="332"/>
        <end position="416"/>
    </location>
</feature>
<comment type="caution">
    <text evidence="10">The sequence shown here is derived from an EMBL/GenBank/DDBJ whole genome shotgun (WGS) entry which is preliminary data.</text>
</comment>
<dbReference type="SUPFAM" id="SSF49265">
    <property type="entry name" value="Fibronectin type III"/>
    <property type="match status" value="3"/>
</dbReference>
<dbReference type="SMART" id="SM00409">
    <property type="entry name" value="IG"/>
    <property type="match status" value="6"/>
</dbReference>
<dbReference type="InterPro" id="IPR003599">
    <property type="entry name" value="Ig_sub"/>
</dbReference>
<feature type="domain" description="Fibronectin type-III" evidence="9">
    <location>
        <begin position="605"/>
        <end position="700"/>
    </location>
</feature>
<feature type="domain" description="Ig-like" evidence="8">
    <location>
        <begin position="153"/>
        <end position="236"/>
    </location>
</feature>
<gene>
    <name evidence="10" type="ORF">MEDL_68643</name>
</gene>
<keyword evidence="6" id="KW-0393">Immunoglobulin domain</keyword>
<keyword evidence="5" id="KW-0325">Glycoprotein</keyword>
<dbReference type="PROSITE" id="PS50853">
    <property type="entry name" value="FN3"/>
    <property type="match status" value="4"/>
</dbReference>
<evidence type="ECO:0000256" key="3">
    <source>
        <dbReference type="ARBA" id="ARBA00023136"/>
    </source>
</evidence>
<dbReference type="SMART" id="SM00060">
    <property type="entry name" value="FN3"/>
    <property type="match status" value="5"/>
</dbReference>
<keyword evidence="7" id="KW-0812">Transmembrane</keyword>
<protein>
    <submittedName>
        <fullName evidence="10">DSCAML1</fullName>
    </submittedName>
</protein>
<feature type="domain" description="Fibronectin type-III" evidence="9">
    <location>
        <begin position="810"/>
        <end position="903"/>
    </location>
</feature>
<comment type="subcellular location">
    <subcellularLocation>
        <location evidence="1">Membrane</location>
    </subcellularLocation>
</comment>
<dbReference type="OrthoDB" id="428111at2759"/>